<sequence length="53" mass="6062">MANNIYPLKAEKFLNVALKHYEAILLLYISLTISDSDIRLIKQNILGVESNEK</sequence>
<protein>
    <submittedName>
        <fullName evidence="1">Uncharacterized protein</fullName>
    </submittedName>
</protein>
<dbReference type="Proteomes" id="UP000288215">
    <property type="component" value="Unassembled WGS sequence"/>
</dbReference>
<proteinExistence type="predicted"/>
<name>A0A3S3RDQ5_METS7</name>
<reference evidence="1 2" key="1">
    <citation type="submission" date="2018-12" db="EMBL/GenBank/DDBJ databases">
        <title>The complete genome of the methanogenic archaea of the candidate phylum Verstraetearchaeota, obtained from the metagenome of underground thermal water.</title>
        <authorList>
            <person name="Kadnikov V.V."/>
            <person name="Mardanov A.V."/>
            <person name="Beletsky A.V."/>
            <person name="Karnachuk O.V."/>
            <person name="Ravin N.V."/>
        </authorList>
    </citation>
    <scope>NUCLEOTIDE SEQUENCE [LARGE SCALE GENOMIC DNA]</scope>
    <source>
        <strain evidence="1">Ch88</strain>
    </source>
</reference>
<dbReference type="EMBL" id="RXGA01000007">
    <property type="protein sequence ID" value="RWX72690.1"/>
    <property type="molecule type" value="Genomic_DNA"/>
</dbReference>
<dbReference type="AlphaFoldDB" id="A0A3S3RDQ5"/>
<evidence type="ECO:0000313" key="1">
    <source>
        <dbReference type="EMBL" id="RWX72690.1"/>
    </source>
</evidence>
<organism evidence="1 2">
    <name type="scientific">Methanosuratincola subterraneus</name>
    <dbReference type="NCBI Taxonomy" id="2593994"/>
    <lineage>
        <taxon>Archaea</taxon>
        <taxon>Thermoproteota</taxon>
        <taxon>Methanosuratincolia</taxon>
        <taxon>Candidatus Methanomethylicales</taxon>
        <taxon>Candidatus Methanomethylicaceae</taxon>
        <taxon>Candidatus Methanosuratincola (ex Vanwonterghem et al. 2016)</taxon>
    </lineage>
</organism>
<gene>
    <name evidence="1" type="ORF">Metus_0759</name>
</gene>
<accession>A0A3S3RDQ5</accession>
<comment type="caution">
    <text evidence="1">The sequence shown here is derived from an EMBL/GenBank/DDBJ whole genome shotgun (WGS) entry which is preliminary data.</text>
</comment>
<evidence type="ECO:0000313" key="2">
    <source>
        <dbReference type="Proteomes" id="UP000288215"/>
    </source>
</evidence>